<dbReference type="InterPro" id="IPR049326">
    <property type="entry name" value="Rhodopsin_dom_fungi"/>
</dbReference>
<evidence type="ECO:0000256" key="1">
    <source>
        <dbReference type="SAM" id="Phobius"/>
    </source>
</evidence>
<reference evidence="3" key="1">
    <citation type="submission" date="2020-10" db="EMBL/GenBank/DDBJ databases">
        <title>High-Quality Genome Resource of Clonostachys rosea strain S41 by Oxford Nanopore Long-Read Sequencing.</title>
        <authorList>
            <person name="Wang H."/>
        </authorList>
    </citation>
    <scope>NUCLEOTIDE SEQUENCE</scope>
    <source>
        <strain evidence="3">S41</strain>
    </source>
</reference>
<keyword evidence="1" id="KW-0472">Membrane</keyword>
<feature type="transmembrane region" description="Helical" evidence="1">
    <location>
        <begin position="154"/>
        <end position="175"/>
    </location>
</feature>
<dbReference type="EMBL" id="JADCTT010000017">
    <property type="protein sequence ID" value="KAF9743506.1"/>
    <property type="molecule type" value="Genomic_DNA"/>
</dbReference>
<protein>
    <recommendedName>
        <fullName evidence="2">Rhodopsin domain-containing protein</fullName>
    </recommendedName>
</protein>
<organism evidence="3 4">
    <name type="scientific">Bionectria ochroleuca</name>
    <name type="common">Gliocladium roseum</name>
    <dbReference type="NCBI Taxonomy" id="29856"/>
    <lineage>
        <taxon>Eukaryota</taxon>
        <taxon>Fungi</taxon>
        <taxon>Dikarya</taxon>
        <taxon>Ascomycota</taxon>
        <taxon>Pezizomycotina</taxon>
        <taxon>Sordariomycetes</taxon>
        <taxon>Hypocreomycetidae</taxon>
        <taxon>Hypocreales</taxon>
        <taxon>Bionectriaceae</taxon>
        <taxon>Clonostachys</taxon>
    </lineage>
</organism>
<comment type="caution">
    <text evidence="3">The sequence shown here is derived from an EMBL/GenBank/DDBJ whole genome shotgun (WGS) entry which is preliminary data.</text>
</comment>
<sequence>MAGGFVEAFTAEPQATGDAIPVPFQSMGGSSPGYILGLTMTALLALLGSASLLIRFAACLFCRKYKVQAQDVIGLLGALPFCAMIWCGYEKIKANVFFTPQSNLNRDAIGRLFFLSFVASMMFYTICILTKCATLLHWARSLFYHGVSPAASRACYILIFVILGYFPAIIIFFSLRCRPLEKTWSPWIPVSRTSNAPVAFATVYQVLWAQRSRKHMWEIWVLYSIGFLGVCCSVGQLQAMHRDRKRDDGSNIMSEIYLWELAECTIVLMVFCLPKFRALVDINIRKRGRNRMQAPATIVNVSSFAEAIQMKRMPNANITYIMEAPAPKPTVDNMENGFIEIRPSIRE</sequence>
<feature type="transmembrane region" description="Helical" evidence="1">
    <location>
        <begin position="257"/>
        <end position="280"/>
    </location>
</feature>
<dbReference type="AlphaFoldDB" id="A0A8H7K593"/>
<accession>A0A8H7K593</accession>
<name>A0A8H7K593_BIOOC</name>
<evidence type="ECO:0000313" key="4">
    <source>
        <dbReference type="Proteomes" id="UP000616885"/>
    </source>
</evidence>
<feature type="transmembrane region" description="Helical" evidence="1">
    <location>
        <begin position="219"/>
        <end position="237"/>
    </location>
</feature>
<feature type="transmembrane region" description="Helical" evidence="1">
    <location>
        <begin position="112"/>
        <end position="133"/>
    </location>
</feature>
<feature type="domain" description="Rhodopsin" evidence="2">
    <location>
        <begin position="54"/>
        <end position="280"/>
    </location>
</feature>
<proteinExistence type="predicted"/>
<gene>
    <name evidence="3" type="ORF">IM811_006597</name>
</gene>
<dbReference type="Proteomes" id="UP000616885">
    <property type="component" value="Unassembled WGS sequence"/>
</dbReference>
<dbReference type="Pfam" id="PF20684">
    <property type="entry name" value="Fung_rhodopsin"/>
    <property type="match status" value="1"/>
</dbReference>
<evidence type="ECO:0000259" key="2">
    <source>
        <dbReference type="Pfam" id="PF20684"/>
    </source>
</evidence>
<evidence type="ECO:0000313" key="3">
    <source>
        <dbReference type="EMBL" id="KAF9743506.1"/>
    </source>
</evidence>
<keyword evidence="1" id="KW-0812">Transmembrane</keyword>
<keyword evidence="1" id="KW-1133">Transmembrane helix</keyword>
<feature type="transmembrane region" description="Helical" evidence="1">
    <location>
        <begin position="34"/>
        <end position="60"/>
    </location>
</feature>